<accession>A0A5B7GNT0</accession>
<reference evidence="1 2" key="1">
    <citation type="submission" date="2019-05" db="EMBL/GenBank/DDBJ databases">
        <title>Another draft genome of Portunus trituberculatus and its Hox gene families provides insights of decapod evolution.</title>
        <authorList>
            <person name="Jeong J.-H."/>
            <person name="Song I."/>
            <person name="Kim S."/>
            <person name="Choi T."/>
            <person name="Kim D."/>
            <person name="Ryu S."/>
            <person name="Kim W."/>
        </authorList>
    </citation>
    <scope>NUCLEOTIDE SEQUENCE [LARGE SCALE GENOMIC DNA]</scope>
    <source>
        <tissue evidence="1">Muscle</tissue>
    </source>
</reference>
<dbReference type="EMBL" id="VSRR010016402">
    <property type="protein sequence ID" value="MPC59259.1"/>
    <property type="molecule type" value="Genomic_DNA"/>
</dbReference>
<evidence type="ECO:0000313" key="2">
    <source>
        <dbReference type="Proteomes" id="UP000324222"/>
    </source>
</evidence>
<proteinExistence type="predicted"/>
<gene>
    <name evidence="1" type="ORF">E2C01_053275</name>
</gene>
<name>A0A5B7GNT0_PORTR</name>
<dbReference type="Proteomes" id="UP000324222">
    <property type="component" value="Unassembled WGS sequence"/>
</dbReference>
<evidence type="ECO:0000313" key="1">
    <source>
        <dbReference type="EMBL" id="MPC59259.1"/>
    </source>
</evidence>
<comment type="caution">
    <text evidence="1">The sequence shown here is derived from an EMBL/GenBank/DDBJ whole genome shotgun (WGS) entry which is preliminary data.</text>
</comment>
<keyword evidence="2" id="KW-1185">Reference proteome</keyword>
<protein>
    <submittedName>
        <fullName evidence="1">Uncharacterized protein</fullName>
    </submittedName>
</protein>
<sequence length="72" mass="8052">MYAPNQGSVVGSMISVGGNVSAGQEFQTELQTLFKNWDDKTFLAYGRHININRISQKTDKCLKTSLLKEVML</sequence>
<dbReference type="AlphaFoldDB" id="A0A5B7GNT0"/>
<organism evidence="1 2">
    <name type="scientific">Portunus trituberculatus</name>
    <name type="common">Swimming crab</name>
    <name type="synonym">Neptunus trituberculatus</name>
    <dbReference type="NCBI Taxonomy" id="210409"/>
    <lineage>
        <taxon>Eukaryota</taxon>
        <taxon>Metazoa</taxon>
        <taxon>Ecdysozoa</taxon>
        <taxon>Arthropoda</taxon>
        <taxon>Crustacea</taxon>
        <taxon>Multicrustacea</taxon>
        <taxon>Malacostraca</taxon>
        <taxon>Eumalacostraca</taxon>
        <taxon>Eucarida</taxon>
        <taxon>Decapoda</taxon>
        <taxon>Pleocyemata</taxon>
        <taxon>Brachyura</taxon>
        <taxon>Eubrachyura</taxon>
        <taxon>Portunoidea</taxon>
        <taxon>Portunidae</taxon>
        <taxon>Portuninae</taxon>
        <taxon>Portunus</taxon>
    </lineage>
</organism>